<evidence type="ECO:0000313" key="1">
    <source>
        <dbReference type="EMBL" id="KAK1139335.1"/>
    </source>
</evidence>
<dbReference type="Proteomes" id="UP001177260">
    <property type="component" value="Unassembled WGS sequence"/>
</dbReference>
<gene>
    <name evidence="1" type="ORF">N8T08_001106</name>
</gene>
<proteinExistence type="predicted"/>
<dbReference type="EMBL" id="JAOPJF010000111">
    <property type="protein sequence ID" value="KAK1139335.1"/>
    <property type="molecule type" value="Genomic_DNA"/>
</dbReference>
<accession>A0ACC3ANX5</accession>
<name>A0ACC3ANX5_9EURO</name>
<organism evidence="1 2">
    <name type="scientific">Aspergillus melleus</name>
    <dbReference type="NCBI Taxonomy" id="138277"/>
    <lineage>
        <taxon>Eukaryota</taxon>
        <taxon>Fungi</taxon>
        <taxon>Dikarya</taxon>
        <taxon>Ascomycota</taxon>
        <taxon>Pezizomycotina</taxon>
        <taxon>Eurotiomycetes</taxon>
        <taxon>Eurotiomycetidae</taxon>
        <taxon>Eurotiales</taxon>
        <taxon>Aspergillaceae</taxon>
        <taxon>Aspergillus</taxon>
        <taxon>Aspergillus subgen. Circumdati</taxon>
    </lineage>
</organism>
<keyword evidence="2" id="KW-1185">Reference proteome</keyword>
<reference evidence="1 2" key="1">
    <citation type="journal article" date="2023" name="ACS Omega">
        <title>Identification of the Neoaspergillic Acid Biosynthesis Gene Cluster by Establishing an In Vitro CRISPR-Ribonucleoprotein Genetic System in Aspergillus melleus.</title>
        <authorList>
            <person name="Yuan B."/>
            <person name="Grau M.F."/>
            <person name="Murata R.M."/>
            <person name="Torok T."/>
            <person name="Venkateswaran K."/>
            <person name="Stajich J.E."/>
            <person name="Wang C.C.C."/>
        </authorList>
    </citation>
    <scope>NUCLEOTIDE SEQUENCE [LARGE SCALE GENOMIC DNA]</scope>
    <source>
        <strain evidence="1 2">IMV 1140</strain>
    </source>
</reference>
<comment type="caution">
    <text evidence="1">The sequence shown here is derived from an EMBL/GenBank/DDBJ whole genome shotgun (WGS) entry which is preliminary data.</text>
</comment>
<evidence type="ECO:0000313" key="2">
    <source>
        <dbReference type="Proteomes" id="UP001177260"/>
    </source>
</evidence>
<sequence>MVSLHNLLTTAIAVTGTATAAAASTNSTLNITVIGAHNNQSTLECWALAPGFAHSTQPGTEQNMLQAMGPAAGNVSYMVIHPRTDNGLHNAPSAQWVIFLSGLAHIALPHSHEEAYIRGGKYGAILALDTPDKSDGHLTDYPSDEETVAVEVPLAKVPGHRVLHGGGCRGEELGW</sequence>
<protein>
    <submittedName>
        <fullName evidence="1">Uncharacterized protein</fullName>
    </submittedName>
</protein>